<keyword evidence="2" id="KW-1185">Reference proteome</keyword>
<reference evidence="1" key="1">
    <citation type="submission" date="2021-01" db="EMBL/GenBank/DDBJ databases">
        <title>Whole genome shotgun sequence of Virgisporangium aurantiacum NBRC 16421.</title>
        <authorList>
            <person name="Komaki H."/>
            <person name="Tamura T."/>
        </authorList>
    </citation>
    <scope>NUCLEOTIDE SEQUENCE</scope>
    <source>
        <strain evidence="1">NBRC 16421</strain>
    </source>
</reference>
<name>A0A8J4E5E1_9ACTN</name>
<organism evidence="1 2">
    <name type="scientific">Virgisporangium aurantiacum</name>
    <dbReference type="NCBI Taxonomy" id="175570"/>
    <lineage>
        <taxon>Bacteria</taxon>
        <taxon>Bacillati</taxon>
        <taxon>Actinomycetota</taxon>
        <taxon>Actinomycetes</taxon>
        <taxon>Micromonosporales</taxon>
        <taxon>Micromonosporaceae</taxon>
        <taxon>Virgisporangium</taxon>
    </lineage>
</organism>
<evidence type="ECO:0000313" key="1">
    <source>
        <dbReference type="EMBL" id="GIJ62008.1"/>
    </source>
</evidence>
<accession>A0A8J4E5E1</accession>
<dbReference type="EMBL" id="BOPG01000072">
    <property type="protein sequence ID" value="GIJ62008.1"/>
    <property type="molecule type" value="Genomic_DNA"/>
</dbReference>
<dbReference type="Proteomes" id="UP000612585">
    <property type="component" value="Unassembled WGS sequence"/>
</dbReference>
<dbReference type="AlphaFoldDB" id="A0A8J4E5E1"/>
<protein>
    <submittedName>
        <fullName evidence="1">Uncharacterized protein</fullName>
    </submittedName>
</protein>
<evidence type="ECO:0000313" key="2">
    <source>
        <dbReference type="Proteomes" id="UP000612585"/>
    </source>
</evidence>
<comment type="caution">
    <text evidence="1">The sequence shown here is derived from an EMBL/GenBank/DDBJ whole genome shotgun (WGS) entry which is preliminary data.</text>
</comment>
<gene>
    <name evidence="1" type="ORF">Vau01_095240</name>
</gene>
<sequence>MEAAWHSDSQQIPSRCLEVGGSLITVGSPEGHCHDAEPAGYSSQDQVAQGGYCGLPRSSRARWPVAHRSVYAGRTGPSERDGARNGSIGDIPAAFTLPTALTERFTVLCQYHELASTESELDSVSAIDASRRARFNRASIAN</sequence>
<proteinExistence type="predicted"/>